<dbReference type="PANTHER" id="PTHR10963:SF58">
    <property type="entry name" value="ENDO-1,3(4)-BETA-GLUCANASE XGEA"/>
    <property type="match status" value="1"/>
</dbReference>
<comment type="subcellular location">
    <subcellularLocation>
        <location evidence="2">Cell membrane</location>
        <topology evidence="2">Lipid-anchor</topology>
        <topology evidence="2">GPI-anchor</topology>
    </subcellularLocation>
</comment>
<dbReference type="GO" id="GO:0030245">
    <property type="term" value="P:cellulose catabolic process"/>
    <property type="evidence" value="ECO:0007669"/>
    <property type="project" value="UniProtKB-KW"/>
</dbReference>
<evidence type="ECO:0000256" key="15">
    <source>
        <dbReference type="ARBA" id="ARBA00023326"/>
    </source>
</evidence>
<feature type="signal peptide" evidence="17">
    <location>
        <begin position="1"/>
        <end position="23"/>
    </location>
</feature>
<feature type="compositionally biased region" description="Polar residues" evidence="16">
    <location>
        <begin position="480"/>
        <end position="491"/>
    </location>
</feature>
<reference evidence="19 20" key="1">
    <citation type="submission" date="2015-02" db="EMBL/GenBank/DDBJ databases">
        <title>Draft Genome Sequences of Two Closely-Related Aflatoxigenic Aspergillus Species Obtained from the Cote d'Ivoire.</title>
        <authorList>
            <person name="Moore G.G."/>
            <person name="Beltz S.B."/>
            <person name="Mack B.M."/>
        </authorList>
    </citation>
    <scope>NUCLEOTIDE SEQUENCE [LARGE SCALE GENOMIC DNA]</scope>
    <source>
        <strain evidence="19 20">SRRC1468</strain>
    </source>
</reference>
<keyword evidence="15" id="KW-0624">Polysaccharide degradation</keyword>
<evidence type="ECO:0000256" key="16">
    <source>
        <dbReference type="SAM" id="MobiDB-lite"/>
    </source>
</evidence>
<dbReference type="Pfam" id="PF26113">
    <property type="entry name" value="GH16_XgeA"/>
    <property type="match status" value="1"/>
</dbReference>
<protein>
    <recommendedName>
        <fullName evidence="4">endo-1,3(4)-beta-glucanase</fullName>
        <ecNumber evidence="4">3.2.1.6</ecNumber>
    </recommendedName>
</protein>
<evidence type="ECO:0000256" key="8">
    <source>
        <dbReference type="ARBA" id="ARBA00022801"/>
    </source>
</evidence>
<dbReference type="PROSITE" id="PS51762">
    <property type="entry name" value="GH16_2"/>
    <property type="match status" value="1"/>
</dbReference>
<evidence type="ECO:0000256" key="11">
    <source>
        <dbReference type="ARBA" id="ARBA00023180"/>
    </source>
</evidence>
<organism evidence="19 20">
    <name type="scientific">Aspergillus rambellii</name>
    <dbReference type="NCBI Taxonomy" id="308745"/>
    <lineage>
        <taxon>Eukaryota</taxon>
        <taxon>Fungi</taxon>
        <taxon>Dikarya</taxon>
        <taxon>Ascomycota</taxon>
        <taxon>Pezizomycotina</taxon>
        <taxon>Eurotiomycetes</taxon>
        <taxon>Eurotiomycetidae</taxon>
        <taxon>Eurotiales</taxon>
        <taxon>Aspergillaceae</taxon>
        <taxon>Aspergillus</taxon>
        <taxon>Aspergillus subgen. Nidulantes</taxon>
    </lineage>
</organism>
<accession>A0A0F8WPP0</accession>
<keyword evidence="20" id="KW-1185">Reference proteome</keyword>
<dbReference type="EMBL" id="JZBS01003859">
    <property type="protein sequence ID" value="KKK13232.1"/>
    <property type="molecule type" value="Genomic_DNA"/>
</dbReference>
<dbReference type="AlphaFoldDB" id="A0A0F8WPP0"/>
<evidence type="ECO:0000256" key="6">
    <source>
        <dbReference type="ARBA" id="ARBA00022622"/>
    </source>
</evidence>
<evidence type="ECO:0000256" key="3">
    <source>
        <dbReference type="ARBA" id="ARBA00006865"/>
    </source>
</evidence>
<dbReference type="SUPFAM" id="SSF49899">
    <property type="entry name" value="Concanavalin A-like lectins/glucanases"/>
    <property type="match status" value="1"/>
</dbReference>
<dbReference type="FunFam" id="2.60.120.200:FF:000114">
    <property type="entry name" value="Probable endo-1,3(4)-beta-glucanase NFIA_089530"/>
    <property type="match status" value="1"/>
</dbReference>
<evidence type="ECO:0000256" key="9">
    <source>
        <dbReference type="ARBA" id="ARBA00023001"/>
    </source>
</evidence>
<evidence type="ECO:0000256" key="12">
    <source>
        <dbReference type="ARBA" id="ARBA00023277"/>
    </source>
</evidence>
<evidence type="ECO:0000259" key="18">
    <source>
        <dbReference type="PROSITE" id="PS51762"/>
    </source>
</evidence>
<proteinExistence type="inferred from homology"/>
<dbReference type="CDD" id="cd02181">
    <property type="entry name" value="GH16_fungal_Lam16A_glucanase"/>
    <property type="match status" value="1"/>
</dbReference>
<evidence type="ECO:0000256" key="13">
    <source>
        <dbReference type="ARBA" id="ARBA00023288"/>
    </source>
</evidence>
<dbReference type="GO" id="GO:0098552">
    <property type="term" value="C:side of membrane"/>
    <property type="evidence" value="ECO:0007669"/>
    <property type="project" value="UniProtKB-KW"/>
</dbReference>
<sequence length="523" mass="55107">MSFSSRRSVRWVSFASIILPSLATTQGTYHLEETFKGRNILNHFHVYEGSDPTNGFVTYVNQSYAEDSGLIDITSSGGLYMGVDHTTVLNVDGPGRDSVRIETKDYYEQGLYIIDIQHMPGSLCGTWPAFWSVGPNWPNDGEIDIIEGVNKNEANEIVLHTSGSCDVGGNNDMSGNITSTECGEASGTIGCVVDGAQGSFGTPFNSHNGGVYAMEWASDFIKIWFFPRSSIPASITKESPNTTEFGTPMAHLEGTCDFSQRFSSQKFILDTTFCGDWAGNVFGKSECPMSDSSSPMKSCVNYVAENPAVFKESYWEINSFNVYKTGASSTSSSSSATSTTTRTATLESTTTTTHTTTTSTVAKPETSVTTATVSRHSSVPSTAEPEDSEPVSTMTSYVTLTTKLCPLSQSRLQVPTAQAVSHAAESSSVSLSSQSKSAVSAASLSSPTPSFVIVPSSTQFISLPAVTTSSSSGTVDDLPTGTQSEASATVPTSPVFTGAAGKLSFSAAGIVGGIVVALLASLS</sequence>
<feature type="chain" id="PRO_5002529283" description="endo-1,3(4)-beta-glucanase" evidence="17">
    <location>
        <begin position="24"/>
        <end position="523"/>
    </location>
</feature>
<feature type="domain" description="GH16" evidence="18">
    <location>
        <begin position="12"/>
        <end position="286"/>
    </location>
</feature>
<keyword evidence="12" id="KW-0119">Carbohydrate metabolism</keyword>
<feature type="region of interest" description="Disordered" evidence="16">
    <location>
        <begin position="467"/>
        <end position="491"/>
    </location>
</feature>
<gene>
    <name evidence="19" type="ORF">ARAM_000579</name>
</gene>
<dbReference type="GO" id="GO:0052861">
    <property type="term" value="F:endo-1,3(4)-beta-glucanase activity"/>
    <property type="evidence" value="ECO:0007669"/>
    <property type="project" value="UniProtKB-EC"/>
</dbReference>
<dbReference type="PANTHER" id="PTHR10963">
    <property type="entry name" value="GLYCOSYL HYDROLASE-RELATED"/>
    <property type="match status" value="1"/>
</dbReference>
<evidence type="ECO:0000256" key="7">
    <source>
        <dbReference type="ARBA" id="ARBA00022729"/>
    </source>
</evidence>
<name>A0A0F8WPP0_9EURO</name>
<keyword evidence="7 17" id="KW-0732">Signal</keyword>
<comment type="similarity">
    <text evidence="3">Belongs to the glycosyl hydrolase 16 family.</text>
</comment>
<evidence type="ECO:0000313" key="20">
    <source>
        <dbReference type="Proteomes" id="UP000034291"/>
    </source>
</evidence>
<keyword evidence="14" id="KW-0326">Glycosidase</keyword>
<dbReference type="InterPro" id="IPR013320">
    <property type="entry name" value="ConA-like_dom_sf"/>
</dbReference>
<feature type="compositionally biased region" description="Low complexity" evidence="16">
    <location>
        <begin position="326"/>
        <end position="360"/>
    </location>
</feature>
<dbReference type="STRING" id="308745.A0A0F8WPP0"/>
<evidence type="ECO:0000256" key="2">
    <source>
        <dbReference type="ARBA" id="ARBA00004609"/>
    </source>
</evidence>
<comment type="catalytic activity">
    <reaction evidence="1">
        <text>Endohydrolysis of (1-&gt;3)- or (1-&gt;4)-linkages in beta-D-glucans when the glucose residue whose reducing group is involved in the linkage to be hydrolyzed is itself substituted at C-3.</text>
        <dbReference type="EC" id="3.2.1.6"/>
    </reaction>
</comment>
<evidence type="ECO:0000256" key="17">
    <source>
        <dbReference type="SAM" id="SignalP"/>
    </source>
</evidence>
<keyword evidence="13" id="KW-0449">Lipoprotein</keyword>
<dbReference type="EC" id="3.2.1.6" evidence="4"/>
<keyword evidence="5" id="KW-1003">Cell membrane</keyword>
<dbReference type="Proteomes" id="UP000034291">
    <property type="component" value="Unassembled WGS sequence"/>
</dbReference>
<dbReference type="Gene3D" id="2.60.120.200">
    <property type="match status" value="1"/>
</dbReference>
<keyword evidence="8" id="KW-0378">Hydrolase</keyword>
<keyword evidence="6" id="KW-0336">GPI-anchor</keyword>
<keyword evidence="11" id="KW-0325">Glycoprotein</keyword>
<evidence type="ECO:0000313" key="19">
    <source>
        <dbReference type="EMBL" id="KKK13232.1"/>
    </source>
</evidence>
<feature type="region of interest" description="Disordered" evidence="16">
    <location>
        <begin position="326"/>
        <end position="394"/>
    </location>
</feature>
<feature type="compositionally biased region" description="Polar residues" evidence="16">
    <location>
        <begin position="366"/>
        <end position="381"/>
    </location>
</feature>
<evidence type="ECO:0000256" key="10">
    <source>
        <dbReference type="ARBA" id="ARBA00023136"/>
    </source>
</evidence>
<evidence type="ECO:0000256" key="1">
    <source>
        <dbReference type="ARBA" id="ARBA00000124"/>
    </source>
</evidence>
<comment type="caution">
    <text evidence="19">The sequence shown here is derived from an EMBL/GenBank/DDBJ whole genome shotgun (WGS) entry which is preliminary data.</text>
</comment>
<evidence type="ECO:0000256" key="14">
    <source>
        <dbReference type="ARBA" id="ARBA00023295"/>
    </source>
</evidence>
<dbReference type="OrthoDB" id="192832at2759"/>
<keyword evidence="9" id="KW-0136">Cellulose degradation</keyword>
<evidence type="ECO:0000256" key="4">
    <source>
        <dbReference type="ARBA" id="ARBA00012599"/>
    </source>
</evidence>
<keyword evidence="10" id="KW-0472">Membrane</keyword>
<evidence type="ECO:0000256" key="5">
    <source>
        <dbReference type="ARBA" id="ARBA00022475"/>
    </source>
</evidence>
<dbReference type="InterPro" id="IPR050546">
    <property type="entry name" value="Glycosyl_Hydrlase_16"/>
</dbReference>
<dbReference type="InterPro" id="IPR000757">
    <property type="entry name" value="Beta-glucanase-like"/>
</dbReference>
<dbReference type="GO" id="GO:0005886">
    <property type="term" value="C:plasma membrane"/>
    <property type="evidence" value="ECO:0007669"/>
    <property type="project" value="UniProtKB-SubCell"/>
</dbReference>